<reference evidence="2" key="1">
    <citation type="submission" date="2014-07" db="EMBL/GenBank/DDBJ databases">
        <authorList>
            <person name="Martin A.A"/>
            <person name="De Silva N."/>
        </authorList>
    </citation>
    <scope>NUCLEOTIDE SEQUENCE</scope>
</reference>
<proteinExistence type="predicted"/>
<feature type="domain" description="RNase H type-1" evidence="1">
    <location>
        <begin position="106"/>
        <end position="254"/>
    </location>
</feature>
<organism evidence="2 3">
    <name type="scientific">Strongyloides venezuelensis</name>
    <name type="common">Threadworm</name>
    <dbReference type="NCBI Taxonomy" id="75913"/>
    <lineage>
        <taxon>Eukaryota</taxon>
        <taxon>Metazoa</taxon>
        <taxon>Ecdysozoa</taxon>
        <taxon>Nematoda</taxon>
        <taxon>Chromadorea</taxon>
        <taxon>Rhabditida</taxon>
        <taxon>Tylenchina</taxon>
        <taxon>Panagrolaimomorpha</taxon>
        <taxon>Strongyloidoidea</taxon>
        <taxon>Strongyloididae</taxon>
        <taxon>Strongyloides</taxon>
    </lineage>
</organism>
<dbReference type="Gene3D" id="3.30.420.10">
    <property type="entry name" value="Ribonuclease H-like superfamily/Ribonuclease H"/>
    <property type="match status" value="1"/>
</dbReference>
<dbReference type="Proteomes" id="UP000035680">
    <property type="component" value="Unassembled WGS sequence"/>
</dbReference>
<dbReference type="SUPFAM" id="SSF53098">
    <property type="entry name" value="Ribonuclease H-like"/>
    <property type="match status" value="1"/>
</dbReference>
<evidence type="ECO:0000313" key="2">
    <source>
        <dbReference type="Proteomes" id="UP000035680"/>
    </source>
</evidence>
<keyword evidence="2" id="KW-1185">Reference proteome</keyword>
<evidence type="ECO:0000313" key="3">
    <source>
        <dbReference type="WBParaSite" id="SVE_0677700.1"/>
    </source>
</evidence>
<dbReference type="WBParaSite" id="SVE_0677700.1">
    <property type="protein sequence ID" value="SVE_0677700.1"/>
    <property type="gene ID" value="SVE_0677700"/>
</dbReference>
<dbReference type="GO" id="GO:0003676">
    <property type="term" value="F:nucleic acid binding"/>
    <property type="evidence" value="ECO:0007669"/>
    <property type="project" value="InterPro"/>
</dbReference>
<dbReference type="STRING" id="75913.A0A0K0FD59"/>
<protein>
    <submittedName>
        <fullName evidence="3">RNase H domain-containing protein</fullName>
    </submittedName>
</protein>
<dbReference type="Pfam" id="PF00075">
    <property type="entry name" value="RNase_H"/>
    <property type="match status" value="1"/>
</dbReference>
<dbReference type="InterPro" id="IPR002156">
    <property type="entry name" value="RNaseH_domain"/>
</dbReference>
<evidence type="ECO:0000259" key="1">
    <source>
        <dbReference type="PROSITE" id="PS50879"/>
    </source>
</evidence>
<accession>A0A0K0FD59</accession>
<dbReference type="InterPro" id="IPR012337">
    <property type="entry name" value="RNaseH-like_sf"/>
</dbReference>
<reference evidence="3" key="2">
    <citation type="submission" date="2015-08" db="UniProtKB">
        <authorList>
            <consortium name="WormBaseParasite"/>
        </authorList>
    </citation>
    <scope>IDENTIFICATION</scope>
</reference>
<sequence>MNVLCKLKKNRQEDVLYDRLVVEKIGDSIYKIESEGKYWVRKIKPINFLDQEGKIAKVSKIVVPEVVEEKKDQGVLVKDDDSLDVGVDFSDTLEKVDLIKLMQREDIYPRARSSDGSCEKGRGFGFVVNLNGKNIVKKSVRCGNNSTAQFLEIVGAVQCLKEMVRYNSTQDIKKRKAFILLDSSYAARALSEDLRVWTKNNFLKTDGSKLVHERFIREARSLLKTIDFYICRIHGYKDIELNVLADKLARKGDMKFLSKAVLFTTM</sequence>
<name>A0A0K0FD59_STRVS</name>
<dbReference type="InterPro" id="IPR036397">
    <property type="entry name" value="RNaseH_sf"/>
</dbReference>
<dbReference type="PROSITE" id="PS50879">
    <property type="entry name" value="RNASE_H_1"/>
    <property type="match status" value="1"/>
</dbReference>
<dbReference type="AlphaFoldDB" id="A0A0K0FD59"/>
<dbReference type="GO" id="GO:0004523">
    <property type="term" value="F:RNA-DNA hybrid ribonuclease activity"/>
    <property type="evidence" value="ECO:0007669"/>
    <property type="project" value="InterPro"/>
</dbReference>